<dbReference type="Gene3D" id="3.30.200.20">
    <property type="entry name" value="Phosphorylase Kinase, domain 1"/>
    <property type="match status" value="1"/>
</dbReference>
<comment type="catalytic activity">
    <reaction evidence="7">
        <text>L-threonyl-[protein] + ATP = O-phospho-L-threonyl-[protein] + ADP + H(+)</text>
        <dbReference type="Rhea" id="RHEA:46608"/>
        <dbReference type="Rhea" id="RHEA-COMP:11060"/>
        <dbReference type="Rhea" id="RHEA-COMP:11605"/>
        <dbReference type="ChEBI" id="CHEBI:15378"/>
        <dbReference type="ChEBI" id="CHEBI:30013"/>
        <dbReference type="ChEBI" id="CHEBI:30616"/>
        <dbReference type="ChEBI" id="CHEBI:61977"/>
        <dbReference type="ChEBI" id="CHEBI:456216"/>
        <dbReference type="EC" id="2.7.11.1"/>
    </reaction>
</comment>
<keyword evidence="2" id="KW-0723">Serine/threonine-protein kinase</keyword>
<proteinExistence type="predicted"/>
<evidence type="ECO:0000256" key="3">
    <source>
        <dbReference type="ARBA" id="ARBA00022679"/>
    </source>
</evidence>
<dbReference type="Proteomes" id="UP000289738">
    <property type="component" value="Chromosome A06"/>
</dbReference>
<evidence type="ECO:0000256" key="4">
    <source>
        <dbReference type="ARBA" id="ARBA00022741"/>
    </source>
</evidence>
<evidence type="ECO:0000256" key="7">
    <source>
        <dbReference type="ARBA" id="ARBA00047899"/>
    </source>
</evidence>
<dbReference type="SUPFAM" id="SSF52058">
    <property type="entry name" value="L domain-like"/>
    <property type="match status" value="1"/>
</dbReference>
<dbReference type="Gene3D" id="3.80.10.10">
    <property type="entry name" value="Ribonuclease Inhibitor"/>
    <property type="match status" value="1"/>
</dbReference>
<dbReference type="GO" id="GO:0005524">
    <property type="term" value="F:ATP binding"/>
    <property type="evidence" value="ECO:0007669"/>
    <property type="project" value="UniProtKB-KW"/>
</dbReference>
<evidence type="ECO:0000256" key="1">
    <source>
        <dbReference type="ARBA" id="ARBA00012513"/>
    </source>
</evidence>
<evidence type="ECO:0000313" key="9">
    <source>
        <dbReference type="EMBL" id="RYR54266.1"/>
    </source>
</evidence>
<dbReference type="PANTHER" id="PTHR48005:SF16">
    <property type="entry name" value="MDIS1-INTERACTING RECEPTOR LIKE KINASE 2-LIKE ISOFORM X1"/>
    <property type="match status" value="1"/>
</dbReference>
<keyword evidence="5" id="KW-0418">Kinase</keyword>
<dbReference type="InterPro" id="IPR032675">
    <property type="entry name" value="LRR_dom_sf"/>
</dbReference>
<dbReference type="InterPro" id="IPR051420">
    <property type="entry name" value="Ser_Thr_Kinases_DiverseReg"/>
</dbReference>
<evidence type="ECO:0000256" key="5">
    <source>
        <dbReference type="ARBA" id="ARBA00022777"/>
    </source>
</evidence>
<organism evidence="9 10">
    <name type="scientific">Arachis hypogaea</name>
    <name type="common">Peanut</name>
    <dbReference type="NCBI Taxonomy" id="3818"/>
    <lineage>
        <taxon>Eukaryota</taxon>
        <taxon>Viridiplantae</taxon>
        <taxon>Streptophyta</taxon>
        <taxon>Embryophyta</taxon>
        <taxon>Tracheophyta</taxon>
        <taxon>Spermatophyta</taxon>
        <taxon>Magnoliopsida</taxon>
        <taxon>eudicotyledons</taxon>
        <taxon>Gunneridae</taxon>
        <taxon>Pentapetalae</taxon>
        <taxon>rosids</taxon>
        <taxon>fabids</taxon>
        <taxon>Fabales</taxon>
        <taxon>Fabaceae</taxon>
        <taxon>Papilionoideae</taxon>
        <taxon>50 kb inversion clade</taxon>
        <taxon>dalbergioids sensu lato</taxon>
        <taxon>Dalbergieae</taxon>
        <taxon>Pterocarpus clade</taxon>
        <taxon>Arachis</taxon>
    </lineage>
</organism>
<sequence>MNRDLFSIWNYDGKFAFEYIIEAIQDFDIRYCIETGTYDYESQNPSFDKSFRNEVKVLSQSHPRNIVKLHEFIGILDSLCDANLSNNKLGRLIPSPILNGISFGKVDLSNNLLSENIPSKIDYVKKLDRSHNLHNGSVPYLFIKDGSYIFGKFFFINYNNLTGNLLIELASIPHINLSFNFFECPQGCKNFYAKSKIGDTPMSVNSSVQDQNTKKSRHLRYNLTKFRMNSDLFSIWNYDGKIAFEDIIEATQDFDIRYCIETGIYDYVYIAQLSNGKIFALKKLH</sequence>
<keyword evidence="6" id="KW-0067">ATP-binding</keyword>
<dbReference type="EMBL" id="SDMP01000006">
    <property type="protein sequence ID" value="RYR54266.1"/>
    <property type="molecule type" value="Genomic_DNA"/>
</dbReference>
<keyword evidence="3" id="KW-0808">Transferase</keyword>
<comment type="catalytic activity">
    <reaction evidence="8">
        <text>L-seryl-[protein] + ATP = O-phospho-L-seryl-[protein] + ADP + H(+)</text>
        <dbReference type="Rhea" id="RHEA:17989"/>
        <dbReference type="Rhea" id="RHEA-COMP:9863"/>
        <dbReference type="Rhea" id="RHEA-COMP:11604"/>
        <dbReference type="ChEBI" id="CHEBI:15378"/>
        <dbReference type="ChEBI" id="CHEBI:29999"/>
        <dbReference type="ChEBI" id="CHEBI:30616"/>
        <dbReference type="ChEBI" id="CHEBI:83421"/>
        <dbReference type="ChEBI" id="CHEBI:456216"/>
        <dbReference type="EC" id="2.7.11.1"/>
    </reaction>
</comment>
<gene>
    <name evidence="9" type="ORF">Ahy_A06g029528</name>
</gene>
<evidence type="ECO:0000256" key="6">
    <source>
        <dbReference type="ARBA" id="ARBA00022840"/>
    </source>
</evidence>
<name>A0A445CTF9_ARAHY</name>
<keyword evidence="10" id="KW-1185">Reference proteome</keyword>
<protein>
    <recommendedName>
        <fullName evidence="1">non-specific serine/threonine protein kinase</fullName>
        <ecNumber evidence="1">2.7.11.1</ecNumber>
    </recommendedName>
</protein>
<dbReference type="GO" id="GO:0004674">
    <property type="term" value="F:protein serine/threonine kinase activity"/>
    <property type="evidence" value="ECO:0007669"/>
    <property type="project" value="UniProtKB-KW"/>
</dbReference>
<reference evidence="9 10" key="1">
    <citation type="submission" date="2019-01" db="EMBL/GenBank/DDBJ databases">
        <title>Sequencing of cultivated peanut Arachis hypogaea provides insights into genome evolution and oil improvement.</title>
        <authorList>
            <person name="Chen X."/>
        </authorList>
    </citation>
    <scope>NUCLEOTIDE SEQUENCE [LARGE SCALE GENOMIC DNA]</scope>
    <source>
        <strain evidence="10">cv. Fuhuasheng</strain>
        <tissue evidence="9">Leaves</tissue>
    </source>
</reference>
<comment type="caution">
    <text evidence="9">The sequence shown here is derived from an EMBL/GenBank/DDBJ whole genome shotgun (WGS) entry which is preliminary data.</text>
</comment>
<dbReference type="STRING" id="3818.A0A445CTF9"/>
<dbReference type="AlphaFoldDB" id="A0A445CTF9"/>
<evidence type="ECO:0000256" key="2">
    <source>
        <dbReference type="ARBA" id="ARBA00022527"/>
    </source>
</evidence>
<accession>A0A445CTF9</accession>
<dbReference type="EC" id="2.7.11.1" evidence="1"/>
<evidence type="ECO:0000256" key="8">
    <source>
        <dbReference type="ARBA" id="ARBA00048679"/>
    </source>
</evidence>
<evidence type="ECO:0000313" key="10">
    <source>
        <dbReference type="Proteomes" id="UP000289738"/>
    </source>
</evidence>
<keyword evidence="4" id="KW-0547">Nucleotide-binding</keyword>
<dbReference type="PANTHER" id="PTHR48005">
    <property type="entry name" value="LEUCINE RICH REPEAT KINASE 2"/>
    <property type="match status" value="1"/>
</dbReference>